<evidence type="ECO:0000256" key="11">
    <source>
        <dbReference type="SAM" id="MobiDB-lite"/>
    </source>
</evidence>
<dbReference type="PANTHER" id="PTHR13131:SF5">
    <property type="entry name" value="CYSTINOSIN"/>
    <property type="match status" value="1"/>
</dbReference>
<dbReference type="InterPro" id="IPR005282">
    <property type="entry name" value="LC_transporter"/>
</dbReference>
<proteinExistence type="inferred from homology"/>
<evidence type="ECO:0000256" key="9">
    <source>
        <dbReference type="ARBA" id="ARBA00023228"/>
    </source>
</evidence>
<comment type="catalytic activity">
    <reaction evidence="10">
        <text>L-cystine(out) + H(+)(out) = L-cystine(in) + H(+)(in)</text>
        <dbReference type="Rhea" id="RHEA:66172"/>
        <dbReference type="ChEBI" id="CHEBI:15378"/>
        <dbReference type="ChEBI" id="CHEBI:35491"/>
    </reaction>
    <physiologicalReaction direction="left-to-right" evidence="10">
        <dbReference type="Rhea" id="RHEA:66173"/>
    </physiologicalReaction>
</comment>
<feature type="transmembrane region" description="Helical" evidence="12">
    <location>
        <begin position="93"/>
        <end position="117"/>
    </location>
</feature>
<comment type="subcellular location">
    <subcellularLocation>
        <location evidence="1">Lysosome membrane</location>
        <topology evidence="1">Multi-pass membrane protein</topology>
    </subcellularLocation>
</comment>
<keyword evidence="3" id="KW-0813">Transport</keyword>
<evidence type="ECO:0000256" key="12">
    <source>
        <dbReference type="SAM" id="Phobius"/>
    </source>
</evidence>
<dbReference type="AlphaFoldDB" id="A0A5N5WP61"/>
<dbReference type="FunFam" id="1.20.1280.290:FF:000016">
    <property type="entry name" value="Cystinosin homolog"/>
    <property type="match status" value="1"/>
</dbReference>
<keyword evidence="14" id="KW-1185">Reference proteome</keyword>
<dbReference type="GO" id="GO:0015184">
    <property type="term" value="F:L-cystine transmembrane transporter activity"/>
    <property type="evidence" value="ECO:0007669"/>
    <property type="project" value="TreeGrafter"/>
</dbReference>
<evidence type="ECO:0000256" key="4">
    <source>
        <dbReference type="ARBA" id="ARBA00022692"/>
    </source>
</evidence>
<accession>A0A5N5WP61</accession>
<dbReference type="Pfam" id="PF04193">
    <property type="entry name" value="PQ-loop"/>
    <property type="match status" value="2"/>
</dbReference>
<evidence type="ECO:0000256" key="3">
    <source>
        <dbReference type="ARBA" id="ARBA00022448"/>
    </source>
</evidence>
<evidence type="ECO:0000256" key="8">
    <source>
        <dbReference type="ARBA" id="ARBA00023136"/>
    </source>
</evidence>
<evidence type="ECO:0000256" key="1">
    <source>
        <dbReference type="ARBA" id="ARBA00004155"/>
    </source>
</evidence>
<reference evidence="13 14" key="1">
    <citation type="submission" date="2019-04" db="EMBL/GenBank/DDBJ databases">
        <title>Friends and foes A comparative genomics study of 23 Aspergillus species from section Flavi.</title>
        <authorList>
            <consortium name="DOE Joint Genome Institute"/>
            <person name="Kjaerbolling I."/>
            <person name="Vesth T."/>
            <person name="Frisvad J.C."/>
            <person name="Nybo J.L."/>
            <person name="Theobald S."/>
            <person name="Kildgaard S."/>
            <person name="Isbrandt T."/>
            <person name="Kuo A."/>
            <person name="Sato A."/>
            <person name="Lyhne E.K."/>
            <person name="Kogle M.E."/>
            <person name="Wiebenga A."/>
            <person name="Kun R.S."/>
            <person name="Lubbers R.J."/>
            <person name="Makela M.R."/>
            <person name="Barry K."/>
            <person name="Chovatia M."/>
            <person name="Clum A."/>
            <person name="Daum C."/>
            <person name="Haridas S."/>
            <person name="He G."/>
            <person name="LaButti K."/>
            <person name="Lipzen A."/>
            <person name="Mondo S."/>
            <person name="Riley R."/>
            <person name="Salamov A."/>
            <person name="Simmons B.A."/>
            <person name="Magnuson J.K."/>
            <person name="Henrissat B."/>
            <person name="Mortensen U.H."/>
            <person name="Larsen T.O."/>
            <person name="Devries R.P."/>
            <person name="Grigoriev I.V."/>
            <person name="Machida M."/>
            <person name="Baker S.E."/>
            <person name="Andersen M.R."/>
        </authorList>
    </citation>
    <scope>NUCLEOTIDE SEQUENCE [LARGE SCALE GENOMIC DNA]</scope>
    <source>
        <strain evidence="13 14">CBS 151.66</strain>
    </source>
</reference>
<evidence type="ECO:0000256" key="2">
    <source>
        <dbReference type="ARBA" id="ARBA00006855"/>
    </source>
</evidence>
<evidence type="ECO:0000256" key="5">
    <source>
        <dbReference type="ARBA" id="ARBA00022737"/>
    </source>
</evidence>
<dbReference type="OrthoDB" id="75720at2759"/>
<evidence type="ECO:0000313" key="13">
    <source>
        <dbReference type="EMBL" id="KAB8070283.1"/>
    </source>
</evidence>
<keyword evidence="9" id="KW-0458">Lysosome</keyword>
<feature type="transmembrane region" description="Helical" evidence="12">
    <location>
        <begin position="160"/>
        <end position="179"/>
    </location>
</feature>
<dbReference type="Gene3D" id="1.20.1280.290">
    <property type="match status" value="2"/>
</dbReference>
<keyword evidence="4 12" id="KW-0812">Transmembrane</keyword>
<dbReference type="EMBL" id="ML732308">
    <property type="protein sequence ID" value="KAB8070283.1"/>
    <property type="molecule type" value="Genomic_DNA"/>
</dbReference>
<gene>
    <name evidence="13" type="ORF">BDV29DRAFT_181167</name>
</gene>
<dbReference type="GO" id="GO:0000324">
    <property type="term" value="C:fungal-type vacuole"/>
    <property type="evidence" value="ECO:0007669"/>
    <property type="project" value="TreeGrafter"/>
</dbReference>
<evidence type="ECO:0000256" key="7">
    <source>
        <dbReference type="ARBA" id="ARBA00022989"/>
    </source>
</evidence>
<dbReference type="InterPro" id="IPR006603">
    <property type="entry name" value="PQ-loop_rpt"/>
</dbReference>
<feature type="transmembrane region" description="Helical" evidence="12">
    <location>
        <begin position="239"/>
        <end position="258"/>
    </location>
</feature>
<feature type="transmembrane region" description="Helical" evidence="12">
    <location>
        <begin position="51"/>
        <end position="73"/>
    </location>
</feature>
<evidence type="ECO:0000256" key="6">
    <source>
        <dbReference type="ARBA" id="ARBA00022847"/>
    </source>
</evidence>
<name>A0A5N5WP61_9EURO</name>
<feature type="transmembrane region" description="Helical" evidence="12">
    <location>
        <begin position="200"/>
        <end position="219"/>
    </location>
</feature>
<keyword evidence="6" id="KW-0769">Symport</keyword>
<feature type="transmembrane region" description="Helical" evidence="12">
    <location>
        <begin position="129"/>
        <end position="148"/>
    </location>
</feature>
<evidence type="ECO:0000313" key="14">
    <source>
        <dbReference type="Proteomes" id="UP000326565"/>
    </source>
</evidence>
<keyword evidence="5" id="KW-0677">Repeat</keyword>
<dbReference type="PANTHER" id="PTHR13131">
    <property type="entry name" value="CYSTINOSIN"/>
    <property type="match status" value="1"/>
</dbReference>
<comment type="similarity">
    <text evidence="2">Belongs to the cystinosin family.</text>
</comment>
<dbReference type="SMART" id="SM00679">
    <property type="entry name" value="CTNS"/>
    <property type="match status" value="2"/>
</dbReference>
<sequence>MSPQGEIFIKALSRLLGWIYTLCWSASFYPQPITNYKRRSTVGLAIDFPTINALGYVCYTGYTAAFLYSPVIHRQYAARHPRSEESTVRFNDFIFAVHAVILSTLTYTQFWPNIWGFKVSRFQRVSKPVAGLFWGSIAAVVILIFIVLGQSPDGGYDPLTWAWIDVVYSLSYVKLLVTFTKYVPQAWVNYKRKSTQGWHIGQILLDVAGGVLSLMQLFIDSSFQDDWSGITGNPIKLLLSNISILFDILFMVQHYFLYKSADDHVDKRQNPDVTTPLLSESRDLPPRAENV</sequence>
<keyword evidence="7 12" id="KW-1133">Transmembrane helix</keyword>
<dbReference type="Proteomes" id="UP000326565">
    <property type="component" value="Unassembled WGS sequence"/>
</dbReference>
<evidence type="ECO:0000256" key="10">
    <source>
        <dbReference type="ARBA" id="ARBA00048473"/>
    </source>
</evidence>
<feature type="region of interest" description="Disordered" evidence="11">
    <location>
        <begin position="266"/>
        <end position="291"/>
    </location>
</feature>
<protein>
    <submittedName>
        <fullName evidence="13">PQ loop repeat-domain-containing protein</fullName>
    </submittedName>
</protein>
<dbReference type="GO" id="GO:0005774">
    <property type="term" value="C:vacuolar membrane"/>
    <property type="evidence" value="ECO:0007669"/>
    <property type="project" value="TreeGrafter"/>
</dbReference>
<dbReference type="GO" id="GO:0015293">
    <property type="term" value="F:symporter activity"/>
    <property type="evidence" value="ECO:0007669"/>
    <property type="project" value="UniProtKB-KW"/>
</dbReference>
<organism evidence="13 14">
    <name type="scientific">Aspergillus leporis</name>
    <dbReference type="NCBI Taxonomy" id="41062"/>
    <lineage>
        <taxon>Eukaryota</taxon>
        <taxon>Fungi</taxon>
        <taxon>Dikarya</taxon>
        <taxon>Ascomycota</taxon>
        <taxon>Pezizomycotina</taxon>
        <taxon>Eurotiomycetes</taxon>
        <taxon>Eurotiomycetidae</taxon>
        <taxon>Eurotiales</taxon>
        <taxon>Aspergillaceae</taxon>
        <taxon>Aspergillus</taxon>
        <taxon>Aspergillus subgen. Circumdati</taxon>
    </lineage>
</organism>
<keyword evidence="8 12" id="KW-0472">Membrane</keyword>
<feature type="compositionally biased region" description="Basic and acidic residues" evidence="11">
    <location>
        <begin position="280"/>
        <end position="291"/>
    </location>
</feature>